<dbReference type="AlphaFoldDB" id="A0A0S4IVY8"/>
<evidence type="ECO:0000313" key="2">
    <source>
        <dbReference type="EMBL" id="CUG05813.1"/>
    </source>
</evidence>
<gene>
    <name evidence="2" type="ORF">BSAL_71355</name>
</gene>
<proteinExistence type="predicted"/>
<evidence type="ECO:0000256" key="1">
    <source>
        <dbReference type="SAM" id="MobiDB-lite"/>
    </source>
</evidence>
<feature type="compositionally biased region" description="Acidic residues" evidence="1">
    <location>
        <begin position="369"/>
        <end position="388"/>
    </location>
</feature>
<sequence>MNDILQAKVRHLEKQLDQFSNIAQHQQSVLHEVFRLLDRTGQNGKPLPLTPNEVDQVKRRVQAAIETAGNGSNNAGGGAQWSPSRAAEVEQRLASYVTLPSNAESKLPSRLRATGPTTQEVVPSGLLPGRRKLSNGWLPTYLVVRISVNPIARCIQTPRARLPHERFKVSAACSLRRKLSNGWLPTSLYLVLRISVNPIARCIQTPLARLHHERFKVSAVCRRKLSNGWLPTSLYLVLRISVNPIARCIQTPLARLHHERFKVSAVCSLFGWEHMTKKVDRLLEEPQEKFHCFQDFPAEDTLASFMEAFEASSTQLRQLISAAHSECSEAARPSSSASRPSVVTGNPFAHGAAEEVRILQLLRQTVEDELSLGGGDDDDASNATDDEGPPSNYLKTVELSATASPA</sequence>
<name>A0A0S4IVY8_BODSA</name>
<evidence type="ECO:0000313" key="3">
    <source>
        <dbReference type="Proteomes" id="UP000051952"/>
    </source>
</evidence>
<accession>A0A0S4IVY8</accession>
<organism evidence="2 3">
    <name type="scientific">Bodo saltans</name>
    <name type="common">Flagellated protozoan</name>
    <dbReference type="NCBI Taxonomy" id="75058"/>
    <lineage>
        <taxon>Eukaryota</taxon>
        <taxon>Discoba</taxon>
        <taxon>Euglenozoa</taxon>
        <taxon>Kinetoplastea</taxon>
        <taxon>Metakinetoplastina</taxon>
        <taxon>Eubodonida</taxon>
        <taxon>Bodonidae</taxon>
        <taxon>Bodo</taxon>
    </lineage>
</organism>
<dbReference type="EMBL" id="CYKH01000547">
    <property type="protein sequence ID" value="CUG05813.1"/>
    <property type="molecule type" value="Genomic_DNA"/>
</dbReference>
<protein>
    <submittedName>
        <fullName evidence="2">Uncharacterized protein</fullName>
    </submittedName>
</protein>
<feature type="non-terminal residue" evidence="2">
    <location>
        <position position="406"/>
    </location>
</feature>
<dbReference type="Proteomes" id="UP000051952">
    <property type="component" value="Unassembled WGS sequence"/>
</dbReference>
<feature type="region of interest" description="Disordered" evidence="1">
    <location>
        <begin position="369"/>
        <end position="406"/>
    </location>
</feature>
<keyword evidence="3" id="KW-1185">Reference proteome</keyword>
<reference evidence="3" key="1">
    <citation type="submission" date="2015-09" db="EMBL/GenBank/DDBJ databases">
        <authorList>
            <consortium name="Pathogen Informatics"/>
        </authorList>
    </citation>
    <scope>NUCLEOTIDE SEQUENCE [LARGE SCALE GENOMIC DNA]</scope>
    <source>
        <strain evidence="3">Lake Konstanz</strain>
    </source>
</reference>